<dbReference type="AlphaFoldDB" id="A0A9Q0W505"/>
<feature type="domain" description="Myb-like" evidence="8">
    <location>
        <begin position="176"/>
        <end position="227"/>
    </location>
</feature>
<dbReference type="GO" id="GO:0006355">
    <property type="term" value="P:regulation of DNA-templated transcription"/>
    <property type="evidence" value="ECO:0007669"/>
    <property type="project" value="InterPro"/>
</dbReference>
<reference evidence="9" key="1">
    <citation type="submission" date="2022-11" db="EMBL/GenBank/DDBJ databases">
        <authorList>
            <person name="Hyden B.L."/>
            <person name="Feng K."/>
            <person name="Yates T."/>
            <person name="Jawdy S."/>
            <person name="Smart L.B."/>
            <person name="Muchero W."/>
        </authorList>
    </citation>
    <scope>NUCLEOTIDE SEQUENCE</scope>
    <source>
        <tissue evidence="9">Shoot tip</tissue>
    </source>
</reference>
<comment type="subcellular location">
    <subcellularLocation>
        <location evidence="1">Nucleus</location>
    </subcellularLocation>
</comment>
<organism evidence="9 10">
    <name type="scientific">Salix purpurea</name>
    <name type="common">Purple osier willow</name>
    <dbReference type="NCBI Taxonomy" id="77065"/>
    <lineage>
        <taxon>Eukaryota</taxon>
        <taxon>Viridiplantae</taxon>
        <taxon>Streptophyta</taxon>
        <taxon>Embryophyta</taxon>
        <taxon>Tracheophyta</taxon>
        <taxon>Spermatophyta</taxon>
        <taxon>Magnoliopsida</taxon>
        <taxon>eudicotyledons</taxon>
        <taxon>Gunneridae</taxon>
        <taxon>Pentapetalae</taxon>
        <taxon>rosids</taxon>
        <taxon>fabids</taxon>
        <taxon>Malpighiales</taxon>
        <taxon>Salicaceae</taxon>
        <taxon>Saliceae</taxon>
        <taxon>Salix</taxon>
    </lineage>
</organism>
<accession>A0A9Q0W505</accession>
<dbReference type="PANTHER" id="PTHR31496:SF53">
    <property type="entry name" value="MYB-LIKE DOMAIN-CONTAINING PROTEIN"/>
    <property type="match status" value="1"/>
</dbReference>
<evidence type="ECO:0000256" key="7">
    <source>
        <dbReference type="SAM" id="MobiDB-lite"/>
    </source>
</evidence>
<dbReference type="EMBL" id="JAPFFK010000006">
    <property type="protein sequence ID" value="KAJ6760131.1"/>
    <property type="molecule type" value="Genomic_DNA"/>
</dbReference>
<evidence type="ECO:0000256" key="1">
    <source>
        <dbReference type="ARBA" id="ARBA00004123"/>
    </source>
</evidence>
<dbReference type="InterPro" id="IPR001005">
    <property type="entry name" value="SANT/Myb"/>
</dbReference>
<dbReference type="Proteomes" id="UP001151532">
    <property type="component" value="Chromosome 15Z"/>
</dbReference>
<dbReference type="GO" id="GO:0010158">
    <property type="term" value="P:abaxial cell fate specification"/>
    <property type="evidence" value="ECO:0007669"/>
    <property type="project" value="InterPro"/>
</dbReference>
<dbReference type="PANTHER" id="PTHR31496">
    <property type="entry name" value="TRANSCRIPTION FACTOR KAN2-RELATED"/>
    <property type="match status" value="1"/>
</dbReference>
<proteinExistence type="predicted"/>
<name>A0A9Q0W505_SALPP</name>
<keyword evidence="10" id="KW-1185">Reference proteome</keyword>
<feature type="region of interest" description="Disordered" evidence="7">
    <location>
        <begin position="268"/>
        <end position="293"/>
    </location>
</feature>
<keyword evidence="4" id="KW-0805">Transcription regulation</keyword>
<sequence length="293" mass="31992">MSQNGIFDQQSLNLIPDLSLHISLPNSAPSSICSGTNDGDSGFDIWRRDDGVKSHSESSIRVGSQADTELSLANPTSTAALEGESPWRKDYYGGRGTGCLEDHHRHDQARMGTSAPRFNGMSMESSLRVPQYQQYHQYGAAAGARGGGAEVYGSGGMIRSRFMPKLHSKRNMRAPRMRWTSSLHSRFVHAVELLGGHERATPKSVLELMDVKDLTLAHVKSHLQMYRTVKSTDCRPAASSDGSGDEDFVSGTTCISQNESFLVNQKGSSNELNLQHDNGCTDSPTTPWSNSSR</sequence>
<evidence type="ECO:0000259" key="8">
    <source>
        <dbReference type="Pfam" id="PF00249"/>
    </source>
</evidence>
<protein>
    <submittedName>
        <fullName evidence="9">TRANSCRIPTION FACTOR KAN2-RELATED</fullName>
    </submittedName>
</protein>
<keyword evidence="5" id="KW-0804">Transcription</keyword>
<dbReference type="NCBIfam" id="TIGR01557">
    <property type="entry name" value="myb_SHAQKYF"/>
    <property type="match status" value="1"/>
</dbReference>
<dbReference type="InterPro" id="IPR009057">
    <property type="entry name" value="Homeodomain-like_sf"/>
</dbReference>
<evidence type="ECO:0000256" key="3">
    <source>
        <dbReference type="ARBA" id="ARBA00022782"/>
    </source>
</evidence>
<reference evidence="9" key="2">
    <citation type="journal article" date="2023" name="Int. J. Mol. Sci.">
        <title>De Novo Assembly and Annotation of 11 Diverse Shrub Willow (Salix) Genomes Reveals Novel Gene Organization in Sex-Linked Regions.</title>
        <authorList>
            <person name="Hyden B."/>
            <person name="Feng K."/>
            <person name="Yates T.B."/>
            <person name="Jawdy S."/>
            <person name="Cereghino C."/>
            <person name="Smart L.B."/>
            <person name="Muchero W."/>
        </authorList>
    </citation>
    <scope>NUCLEOTIDE SEQUENCE</scope>
    <source>
        <tissue evidence="9">Shoot tip</tissue>
    </source>
</reference>
<evidence type="ECO:0000256" key="2">
    <source>
        <dbReference type="ARBA" id="ARBA00022473"/>
    </source>
</evidence>
<evidence type="ECO:0000256" key="5">
    <source>
        <dbReference type="ARBA" id="ARBA00023163"/>
    </source>
</evidence>
<evidence type="ECO:0000313" key="9">
    <source>
        <dbReference type="EMBL" id="KAJ6760131.1"/>
    </source>
</evidence>
<keyword evidence="3" id="KW-0221">Differentiation</keyword>
<keyword evidence="2" id="KW-0217">Developmental protein</keyword>
<evidence type="ECO:0000313" key="10">
    <source>
        <dbReference type="Proteomes" id="UP001151532"/>
    </source>
</evidence>
<keyword evidence="6" id="KW-0539">Nucleus</keyword>
<dbReference type="OrthoDB" id="551907at2759"/>
<dbReference type="Pfam" id="PF00249">
    <property type="entry name" value="Myb_DNA-binding"/>
    <property type="match status" value="1"/>
</dbReference>
<evidence type="ECO:0000256" key="4">
    <source>
        <dbReference type="ARBA" id="ARBA00023015"/>
    </source>
</evidence>
<dbReference type="GO" id="GO:0000976">
    <property type="term" value="F:transcription cis-regulatory region binding"/>
    <property type="evidence" value="ECO:0007669"/>
    <property type="project" value="InterPro"/>
</dbReference>
<dbReference type="SUPFAM" id="SSF46689">
    <property type="entry name" value="Homeodomain-like"/>
    <property type="match status" value="1"/>
</dbReference>
<dbReference type="GO" id="GO:0005634">
    <property type="term" value="C:nucleus"/>
    <property type="evidence" value="ECO:0007669"/>
    <property type="project" value="UniProtKB-SubCell"/>
</dbReference>
<dbReference type="InterPro" id="IPR044847">
    <property type="entry name" value="KAN_fam"/>
</dbReference>
<dbReference type="Gene3D" id="1.10.10.60">
    <property type="entry name" value="Homeodomain-like"/>
    <property type="match status" value="1"/>
</dbReference>
<gene>
    <name evidence="9" type="ORF">OIU79_025072</name>
</gene>
<evidence type="ECO:0000256" key="6">
    <source>
        <dbReference type="ARBA" id="ARBA00023242"/>
    </source>
</evidence>
<dbReference type="InterPro" id="IPR006447">
    <property type="entry name" value="Myb_dom_plants"/>
</dbReference>
<dbReference type="FunFam" id="1.10.10.60:FF:000002">
    <property type="entry name" value="Myb family transcription factor"/>
    <property type="match status" value="1"/>
</dbReference>
<comment type="caution">
    <text evidence="9">The sequence shown here is derived from an EMBL/GenBank/DDBJ whole genome shotgun (WGS) entry which is preliminary data.</text>
</comment>